<proteinExistence type="predicted"/>
<reference evidence="2 3" key="1">
    <citation type="journal article" date="2014" name="Int. J. Syst. Evol. Microbiol.">
        <title>Complete genome sequence of Corynebacterium casei LMG S-19264T (=DSM 44701T), isolated from a smear-ripened cheese.</title>
        <authorList>
            <consortium name="US DOE Joint Genome Institute (JGI-PGF)"/>
            <person name="Walter F."/>
            <person name="Albersmeier A."/>
            <person name="Kalinowski J."/>
            <person name="Ruckert C."/>
        </authorList>
    </citation>
    <scope>NUCLEOTIDE SEQUENCE [LARGE SCALE GENOMIC DNA]</scope>
    <source>
        <strain evidence="2 3">CGMCC 4.7215</strain>
    </source>
</reference>
<dbReference type="AlphaFoldDB" id="A0ABD5X889"/>
<dbReference type="PANTHER" id="PTHR21310:SF15">
    <property type="entry name" value="AMINOGLYCOSIDE PHOSPHOTRANSFERASE DOMAIN-CONTAINING PROTEIN"/>
    <property type="match status" value="1"/>
</dbReference>
<dbReference type="SUPFAM" id="SSF56112">
    <property type="entry name" value="Protein kinase-like (PK-like)"/>
    <property type="match status" value="1"/>
</dbReference>
<accession>A0ABD5X889</accession>
<gene>
    <name evidence="2" type="ORF">ACFQJ7_15300</name>
</gene>
<evidence type="ECO:0000313" key="3">
    <source>
        <dbReference type="Proteomes" id="UP001596414"/>
    </source>
</evidence>
<comment type="caution">
    <text evidence="2">The sequence shown here is derived from an EMBL/GenBank/DDBJ whole genome shotgun (WGS) entry which is preliminary data.</text>
</comment>
<dbReference type="EMBL" id="JBHSZQ010000050">
    <property type="protein sequence ID" value="MFC7127366.1"/>
    <property type="molecule type" value="Genomic_DNA"/>
</dbReference>
<dbReference type="InterPro" id="IPR051678">
    <property type="entry name" value="AGP_Transferase"/>
</dbReference>
<name>A0ABD5X889_9EURY</name>
<dbReference type="InterPro" id="IPR002575">
    <property type="entry name" value="Aminoglycoside_PTrfase"/>
</dbReference>
<organism evidence="2 3">
    <name type="scientific">Halovenus rubra</name>
    <dbReference type="NCBI Taxonomy" id="869890"/>
    <lineage>
        <taxon>Archaea</taxon>
        <taxon>Methanobacteriati</taxon>
        <taxon>Methanobacteriota</taxon>
        <taxon>Stenosarchaea group</taxon>
        <taxon>Halobacteria</taxon>
        <taxon>Halobacteriales</taxon>
        <taxon>Haloarculaceae</taxon>
        <taxon>Halovenus</taxon>
    </lineage>
</organism>
<dbReference type="PANTHER" id="PTHR21310">
    <property type="entry name" value="AMINOGLYCOSIDE PHOSPHOTRANSFERASE-RELATED-RELATED"/>
    <property type="match status" value="1"/>
</dbReference>
<feature type="domain" description="Aminoglycoside phosphotransferase" evidence="1">
    <location>
        <begin position="25"/>
        <end position="254"/>
    </location>
</feature>
<dbReference type="Proteomes" id="UP001596414">
    <property type="component" value="Unassembled WGS sequence"/>
</dbReference>
<evidence type="ECO:0000313" key="2">
    <source>
        <dbReference type="EMBL" id="MFC7127366.1"/>
    </source>
</evidence>
<dbReference type="Pfam" id="PF01636">
    <property type="entry name" value="APH"/>
    <property type="match status" value="1"/>
</dbReference>
<protein>
    <submittedName>
        <fullName evidence="2">Phosphotransferase family protein</fullName>
    </submittedName>
</protein>
<evidence type="ECO:0000259" key="1">
    <source>
        <dbReference type="Pfam" id="PF01636"/>
    </source>
</evidence>
<sequence>MDSVPAHVESLIAASLDCSVSSVEVPADGRIGETYLLELADTPWQAVCKIGGPSVRTGDVIEPLATQLVNSTTELPVPSVLATGVFDEETGFQKHWAVYEHREGVTPTPFDARAVSVRRRILSETGAILGQLHAKHQFDRLGGLGRSADTLCICDPDGLNFPKRGRELVGITPTYRDRDRVPVLSHGDLFPGNLLVDKDGTVTALLDWGNAQVTTASYALARAEMRFVDWFQFPAKERKRLRSALRRGYRQHRPLPAEYPELASFYKAVWLAQSADRVCRHLLSRRGRQQMKRHLASLVPV</sequence>
<dbReference type="RefSeq" id="WP_267637993.1">
    <property type="nucleotide sequence ID" value="NZ_JAODIY010000011.1"/>
</dbReference>
<dbReference type="Gene3D" id="3.90.1200.10">
    <property type="match status" value="1"/>
</dbReference>
<dbReference type="InterPro" id="IPR011009">
    <property type="entry name" value="Kinase-like_dom_sf"/>
</dbReference>